<dbReference type="AlphaFoldDB" id="A0A1M3L1V7"/>
<protein>
    <recommendedName>
        <fullName evidence="1">Peptidase M24 domain-containing protein</fullName>
    </recommendedName>
</protein>
<dbReference type="PANTHER" id="PTHR46112:SF3">
    <property type="entry name" value="AMINOPEPTIDASE YPDF"/>
    <property type="match status" value="1"/>
</dbReference>
<evidence type="ECO:0000313" key="2">
    <source>
        <dbReference type="EMBL" id="OJX59219.1"/>
    </source>
</evidence>
<reference evidence="2 3" key="1">
    <citation type="submission" date="2016-09" db="EMBL/GenBank/DDBJ databases">
        <title>Genome-resolved meta-omics ties microbial dynamics to process performance in biotechnology for thiocyanate degradation.</title>
        <authorList>
            <person name="Kantor R.S."/>
            <person name="Huddy R.J."/>
            <person name="Iyer R."/>
            <person name="Thomas B.C."/>
            <person name="Brown C.T."/>
            <person name="Anantharaman K."/>
            <person name="Tringe S."/>
            <person name="Hettich R.L."/>
            <person name="Harrison S.T."/>
            <person name="Banfield J.F."/>
        </authorList>
    </citation>
    <scope>NUCLEOTIDE SEQUENCE [LARGE SCALE GENOMIC DNA]</scope>
    <source>
        <strain evidence="2">59-99</strain>
    </source>
</reference>
<dbReference type="SUPFAM" id="SSF55920">
    <property type="entry name" value="Creatinase/aminopeptidase"/>
    <property type="match status" value="1"/>
</dbReference>
<comment type="caution">
    <text evidence="2">The sequence shown here is derived from an EMBL/GenBank/DDBJ whole genome shotgun (WGS) entry which is preliminary data.</text>
</comment>
<dbReference type="InterPro" id="IPR036005">
    <property type="entry name" value="Creatinase/aminopeptidase-like"/>
</dbReference>
<name>A0A1M3L1V7_9BACT</name>
<dbReference type="Gene3D" id="3.90.230.10">
    <property type="entry name" value="Creatinase/methionine aminopeptidase superfamily"/>
    <property type="match status" value="1"/>
</dbReference>
<sequence length="403" mass="44224">MNISFARMQDAVRAAGLDAWLLFDFRRTNPLAWKMLGLADDAHCTRRWMIVIPANGPVVKIVHRMEQVPLAHVPAETLVYDTRTSWAEQVREATKGFTIVAMEYSPMGELPVVSKVDAGTIDFLRSLGLEVVSSADILQEFTALLSPEQIAGNALTAAYLRTAVHDAFGFIRTQLMNDTPVTEYDVQQFIMDRFGSQDMITDTPPIVAIGPNAASPHYAPTPQEYSAIGRDMVVLIDAWARSSGPGSVYADITWVGYTGETVPSDVAERFAVLTTARDATLEMIRGRFAANETVCGYEVDRTCRTSIERAGYGAMYIHRTGHNITDDVHGPGANMDDFETHDTRRVLPGTSFSIEPGLYENGVLGLRTELDVVIDLDGTVLVPSEPIQQAILPLLHPEGIPQA</sequence>
<feature type="domain" description="Peptidase M24" evidence="1">
    <location>
        <begin position="163"/>
        <end position="374"/>
    </location>
</feature>
<evidence type="ECO:0000313" key="3">
    <source>
        <dbReference type="Proteomes" id="UP000184233"/>
    </source>
</evidence>
<proteinExistence type="predicted"/>
<dbReference type="STRING" id="1895771.BGO89_02015"/>
<accession>A0A1M3L1V7</accession>
<evidence type="ECO:0000259" key="1">
    <source>
        <dbReference type="Pfam" id="PF00557"/>
    </source>
</evidence>
<dbReference type="Proteomes" id="UP000184233">
    <property type="component" value="Unassembled WGS sequence"/>
</dbReference>
<organism evidence="2 3">
    <name type="scientific">Candidatus Kapaibacterium thiocyanatum</name>
    <dbReference type="NCBI Taxonomy" id="1895771"/>
    <lineage>
        <taxon>Bacteria</taxon>
        <taxon>Pseudomonadati</taxon>
        <taxon>Candidatus Kapaibacteriota</taxon>
        <taxon>Candidatus Kapaibacteriia</taxon>
        <taxon>Candidatus Kapaibacteriales</taxon>
        <taxon>Candidatus Kapaibacteriaceae</taxon>
        <taxon>Candidatus Kapaibacterium</taxon>
    </lineage>
</organism>
<dbReference type="InterPro" id="IPR050659">
    <property type="entry name" value="Peptidase_M24B"/>
</dbReference>
<dbReference type="InterPro" id="IPR000994">
    <property type="entry name" value="Pept_M24"/>
</dbReference>
<gene>
    <name evidence="2" type="ORF">BGO89_02015</name>
</gene>
<dbReference type="EMBL" id="MKVH01000013">
    <property type="protein sequence ID" value="OJX59219.1"/>
    <property type="molecule type" value="Genomic_DNA"/>
</dbReference>
<dbReference type="PANTHER" id="PTHR46112">
    <property type="entry name" value="AMINOPEPTIDASE"/>
    <property type="match status" value="1"/>
</dbReference>
<dbReference type="Pfam" id="PF00557">
    <property type="entry name" value="Peptidase_M24"/>
    <property type="match status" value="1"/>
</dbReference>